<reference evidence="1 2" key="1">
    <citation type="submission" date="2018-02" db="EMBL/GenBank/DDBJ databases">
        <title>Whole genome sequencing of endophytic bacterium.</title>
        <authorList>
            <person name="Eedara R."/>
            <person name="Podile A.R."/>
        </authorList>
    </citation>
    <scope>NUCLEOTIDE SEQUENCE [LARGE SCALE GENOMIC DNA]</scope>
    <source>
        <strain evidence="1 2">RP1T</strain>
    </source>
</reference>
<protein>
    <submittedName>
        <fullName evidence="1">Uncharacterized protein</fullName>
    </submittedName>
</protein>
<gene>
    <name evidence="1" type="ORF">C5L14_16670</name>
</gene>
<proteinExistence type="predicted"/>
<dbReference type="AlphaFoldDB" id="A0A2S9QC45"/>
<dbReference type="RefSeq" id="WP_105863141.1">
    <property type="nucleotide sequence ID" value="NZ_PUEJ01000005.1"/>
</dbReference>
<dbReference type="Proteomes" id="UP000237682">
    <property type="component" value="Unassembled WGS sequence"/>
</dbReference>
<dbReference type="EMBL" id="PUEJ01000005">
    <property type="protein sequence ID" value="PRH86919.1"/>
    <property type="molecule type" value="Genomic_DNA"/>
</dbReference>
<keyword evidence="2" id="KW-1185">Reference proteome</keyword>
<sequence>MTTSFSLPPIDAALADGTPAQIVGVHISSGAPQFVCMRLAADGKVTLSLEATVTGIEIETGAAADE</sequence>
<comment type="caution">
    <text evidence="1">The sequence shown here is derived from an EMBL/GenBank/DDBJ whole genome shotgun (WGS) entry which is preliminary data.</text>
</comment>
<accession>A0A2S9QC45</accession>
<evidence type="ECO:0000313" key="1">
    <source>
        <dbReference type="EMBL" id="PRH86919.1"/>
    </source>
</evidence>
<organism evidence="1 2">
    <name type="scientific">Labrys okinawensis</name>
    <dbReference type="NCBI Taxonomy" id="346911"/>
    <lineage>
        <taxon>Bacteria</taxon>
        <taxon>Pseudomonadati</taxon>
        <taxon>Pseudomonadota</taxon>
        <taxon>Alphaproteobacteria</taxon>
        <taxon>Hyphomicrobiales</taxon>
        <taxon>Xanthobacteraceae</taxon>
        <taxon>Labrys</taxon>
    </lineage>
</organism>
<evidence type="ECO:0000313" key="2">
    <source>
        <dbReference type="Proteomes" id="UP000237682"/>
    </source>
</evidence>
<name>A0A2S9QC45_9HYPH</name>